<dbReference type="CDD" id="cd07823">
    <property type="entry name" value="SRPBCC_5"/>
    <property type="match status" value="1"/>
</dbReference>
<protein>
    <recommendedName>
        <fullName evidence="4">Carbon monoxide dehydrogenase</fullName>
    </recommendedName>
</protein>
<dbReference type="InterPro" id="IPR010419">
    <property type="entry name" value="CO_DH_gsu"/>
</dbReference>
<dbReference type="AlphaFoldDB" id="A0A4V2YRK7"/>
<dbReference type="Pfam" id="PF06240">
    <property type="entry name" value="COXG"/>
    <property type="match status" value="1"/>
</dbReference>
<dbReference type="PANTHER" id="PTHR38588">
    <property type="entry name" value="BLL0334 PROTEIN"/>
    <property type="match status" value="1"/>
</dbReference>
<keyword evidence="3" id="KW-1185">Reference proteome</keyword>
<evidence type="ECO:0008006" key="4">
    <source>
        <dbReference type="Google" id="ProtNLM"/>
    </source>
</evidence>
<dbReference type="EMBL" id="SMKY01000317">
    <property type="protein sequence ID" value="TDD66097.1"/>
    <property type="molecule type" value="Genomic_DNA"/>
</dbReference>
<dbReference type="SUPFAM" id="SSF55961">
    <property type="entry name" value="Bet v1-like"/>
    <property type="match status" value="1"/>
</dbReference>
<dbReference type="Gene3D" id="3.30.530.20">
    <property type="match status" value="1"/>
</dbReference>
<evidence type="ECO:0000313" key="3">
    <source>
        <dbReference type="Proteomes" id="UP000295578"/>
    </source>
</evidence>
<evidence type="ECO:0000256" key="1">
    <source>
        <dbReference type="SAM" id="MobiDB-lite"/>
    </source>
</evidence>
<feature type="region of interest" description="Disordered" evidence="1">
    <location>
        <begin position="1"/>
        <end position="25"/>
    </location>
</feature>
<name>A0A4V2YRK7_9ACTN</name>
<reference evidence="2 3" key="1">
    <citation type="submission" date="2019-03" db="EMBL/GenBank/DDBJ databases">
        <title>Draft genome sequences of novel Actinobacteria.</title>
        <authorList>
            <person name="Sahin N."/>
            <person name="Ay H."/>
            <person name="Saygin H."/>
        </authorList>
    </citation>
    <scope>NUCLEOTIDE SEQUENCE [LARGE SCALE GENOMIC DNA]</scope>
    <source>
        <strain evidence="2 3">DSM 45941</strain>
    </source>
</reference>
<gene>
    <name evidence="2" type="ORF">E1293_39575</name>
</gene>
<dbReference type="PANTHER" id="PTHR38588:SF1">
    <property type="entry name" value="BLL0334 PROTEIN"/>
    <property type="match status" value="1"/>
</dbReference>
<dbReference type="Proteomes" id="UP000295578">
    <property type="component" value="Unassembled WGS sequence"/>
</dbReference>
<feature type="non-terminal residue" evidence="2">
    <location>
        <position position="243"/>
    </location>
</feature>
<sequence>MAARQGRVRGRRCDRRHDDQPAARRGAVLAARDGPDRRRPALTRDHDMRLENTFHVSLPVEEAWTLLTDLPRIAPCLPGAHLDEVVDGEHRGGLSTKIGPINARYRGTARFVERDDVDHRGVIEARGREERGSGTASATVTAALRPEDGGTRVDVTTDLAVSGRAAQFGRSLLAEVSSMLIAQFTTRLEAMIQAGSGPAAAPAAVNGRHVPAAPAPEPDASLDVAGTVILPLLRRAAVPAGAA</sequence>
<accession>A0A4V2YRK7</accession>
<dbReference type="InterPro" id="IPR023393">
    <property type="entry name" value="START-like_dom_sf"/>
</dbReference>
<feature type="compositionally biased region" description="Basic residues" evidence="1">
    <location>
        <begin position="1"/>
        <end position="14"/>
    </location>
</feature>
<evidence type="ECO:0000313" key="2">
    <source>
        <dbReference type="EMBL" id="TDD66097.1"/>
    </source>
</evidence>
<organism evidence="2 3">
    <name type="scientific">Actinomadura darangshiensis</name>
    <dbReference type="NCBI Taxonomy" id="705336"/>
    <lineage>
        <taxon>Bacteria</taxon>
        <taxon>Bacillati</taxon>
        <taxon>Actinomycetota</taxon>
        <taxon>Actinomycetes</taxon>
        <taxon>Streptosporangiales</taxon>
        <taxon>Thermomonosporaceae</taxon>
        <taxon>Actinomadura</taxon>
    </lineage>
</organism>
<comment type="caution">
    <text evidence="2">The sequence shown here is derived from an EMBL/GenBank/DDBJ whole genome shotgun (WGS) entry which is preliminary data.</text>
</comment>
<proteinExistence type="predicted"/>